<dbReference type="Proteomes" id="UP001196661">
    <property type="component" value="Unassembled WGS sequence"/>
</dbReference>
<comment type="caution">
    <text evidence="1">The sequence shown here is derived from an EMBL/GenBank/DDBJ whole genome shotgun (WGS) entry which is preliminary data.</text>
</comment>
<accession>A0ABS5Y739</accession>
<evidence type="ECO:0000313" key="2">
    <source>
        <dbReference type="Proteomes" id="UP001196661"/>
    </source>
</evidence>
<keyword evidence="2" id="KW-1185">Reference proteome</keyword>
<dbReference type="RefSeq" id="WP_215619572.1">
    <property type="nucleotide sequence ID" value="NZ_JADOER010000016.1"/>
</dbReference>
<gene>
    <name evidence="1" type="ORF">IXB28_15825</name>
</gene>
<proteinExistence type="predicted"/>
<sequence length="74" mass="8500">MLHSVEILKLKLSERSGNPFSGILNDRVIEDALHRAKVTYRKRLFTPIVTLWAFLYQVLDADKSLSNAVKQIQC</sequence>
<name>A0ABS5Y739_9CYAN</name>
<protein>
    <recommendedName>
        <fullName evidence="3">Transposase</fullName>
    </recommendedName>
</protein>
<organism evidence="1 2">
    <name type="scientific">Leptothoe kymatousa TAU-MAC 1615</name>
    <dbReference type="NCBI Taxonomy" id="2364775"/>
    <lineage>
        <taxon>Bacteria</taxon>
        <taxon>Bacillati</taxon>
        <taxon>Cyanobacteriota</taxon>
        <taxon>Cyanophyceae</taxon>
        <taxon>Nodosilineales</taxon>
        <taxon>Cymatolegaceae</taxon>
        <taxon>Leptothoe</taxon>
        <taxon>Leptothoe kymatousa</taxon>
    </lineage>
</organism>
<reference evidence="1 2" key="1">
    <citation type="journal article" date="2021" name="Mar. Drugs">
        <title>Genome Reduction and Secondary Metabolism of the Marine Sponge-Associated Cyanobacterium Leptothoe.</title>
        <authorList>
            <person name="Konstantinou D."/>
            <person name="Popin R.V."/>
            <person name="Fewer D.P."/>
            <person name="Sivonen K."/>
            <person name="Gkelis S."/>
        </authorList>
    </citation>
    <scope>NUCLEOTIDE SEQUENCE [LARGE SCALE GENOMIC DNA]</scope>
    <source>
        <strain evidence="1 2">TAU-MAC 1615</strain>
    </source>
</reference>
<evidence type="ECO:0008006" key="3">
    <source>
        <dbReference type="Google" id="ProtNLM"/>
    </source>
</evidence>
<evidence type="ECO:0000313" key="1">
    <source>
        <dbReference type="EMBL" id="MBT9313680.1"/>
    </source>
</evidence>
<dbReference type="EMBL" id="JADOER010000016">
    <property type="protein sequence ID" value="MBT9313680.1"/>
    <property type="molecule type" value="Genomic_DNA"/>
</dbReference>